<evidence type="ECO:0000313" key="4">
    <source>
        <dbReference type="Proteomes" id="UP000832097"/>
    </source>
</evidence>
<dbReference type="SUPFAM" id="SSF55961">
    <property type="entry name" value="Bet v1-like"/>
    <property type="match status" value="1"/>
</dbReference>
<sequence length="166" mass="18874">MTPDDCRIERAGDAWRLQLEERYATDVDDLWQAITDPGRLARFMAPYRGEFRVGGTWEAIGSSGDVYCVGVVRACDPPRGFTTTWQVRGEPETRLEVRLVPDGDGTRLVLRHDGISDPEYGPGWHVYLEALGRYLDDPIAHAERDDAWWDARFAEIAPAYEPRFTS</sequence>
<evidence type="ECO:0000256" key="1">
    <source>
        <dbReference type="ARBA" id="ARBA00006817"/>
    </source>
</evidence>
<reference evidence="3 4" key="1">
    <citation type="submission" date="2022-03" db="EMBL/GenBank/DDBJ databases">
        <title>Mucilaginibacter sp. isolated from the gut of Protaetia brevitarsis seulensis larvae.</title>
        <authorList>
            <person name="Won M."/>
            <person name="Kim S.-J."/>
            <person name="Kwon S.-W."/>
        </authorList>
    </citation>
    <scope>NUCLEOTIDE SEQUENCE [LARGE SCALE GENOMIC DNA]</scope>
    <source>
        <strain evidence="3 4">CFWR-12</strain>
    </source>
</reference>
<dbReference type="EMBL" id="CP094528">
    <property type="protein sequence ID" value="UOE45817.1"/>
    <property type="molecule type" value="Genomic_DNA"/>
</dbReference>
<protein>
    <submittedName>
        <fullName evidence="3">SRPBCC family protein</fullName>
    </submittedName>
</protein>
<dbReference type="Proteomes" id="UP000832097">
    <property type="component" value="Chromosome"/>
</dbReference>
<name>A0ABY4C2Z5_9MICO</name>
<feature type="domain" description="Activator of Hsp90 ATPase homologue 1/2-like C-terminal" evidence="2">
    <location>
        <begin position="25"/>
        <end position="135"/>
    </location>
</feature>
<comment type="similarity">
    <text evidence="1">Belongs to the AHA1 family.</text>
</comment>
<organism evidence="3 4">
    <name type="scientific">Agromyces larvae</name>
    <dbReference type="NCBI Taxonomy" id="2929802"/>
    <lineage>
        <taxon>Bacteria</taxon>
        <taxon>Bacillati</taxon>
        <taxon>Actinomycetota</taxon>
        <taxon>Actinomycetes</taxon>
        <taxon>Micrococcales</taxon>
        <taxon>Microbacteriaceae</taxon>
        <taxon>Agromyces</taxon>
    </lineage>
</organism>
<proteinExistence type="inferred from homology"/>
<evidence type="ECO:0000259" key="2">
    <source>
        <dbReference type="Pfam" id="PF08327"/>
    </source>
</evidence>
<accession>A0ABY4C2Z5</accession>
<keyword evidence="4" id="KW-1185">Reference proteome</keyword>
<dbReference type="RefSeq" id="WP_243558451.1">
    <property type="nucleotide sequence ID" value="NZ_CP094528.1"/>
</dbReference>
<dbReference type="InterPro" id="IPR013538">
    <property type="entry name" value="ASHA1/2-like_C"/>
</dbReference>
<dbReference type="Pfam" id="PF08327">
    <property type="entry name" value="AHSA1"/>
    <property type="match status" value="1"/>
</dbReference>
<evidence type="ECO:0000313" key="3">
    <source>
        <dbReference type="EMBL" id="UOE45817.1"/>
    </source>
</evidence>
<dbReference type="InterPro" id="IPR023393">
    <property type="entry name" value="START-like_dom_sf"/>
</dbReference>
<dbReference type="CDD" id="cd08899">
    <property type="entry name" value="SRPBCC_CalC_Aha1-like_6"/>
    <property type="match status" value="1"/>
</dbReference>
<gene>
    <name evidence="3" type="ORF">MTO99_08770</name>
</gene>
<dbReference type="Gene3D" id="3.30.530.20">
    <property type="match status" value="1"/>
</dbReference>